<reference evidence="2" key="1">
    <citation type="submission" date="2009-05" db="EMBL/GenBank/DDBJ databases">
        <authorList>
            <person name="Harkins D.M."/>
            <person name="DeShazer D."/>
            <person name="Woods D.E."/>
            <person name="Brinkac L.M."/>
            <person name="Brown K.A."/>
            <person name="Hung G.C."/>
            <person name="Tuanyok A."/>
            <person name="Zhang B."/>
            <person name="Nierman W.C."/>
        </authorList>
    </citation>
    <scope>NUCLEOTIDE SEQUENCE [LARGE SCALE GENOMIC DNA]</scope>
    <source>
        <strain evidence="2">1710a</strain>
    </source>
</reference>
<dbReference type="HOGENOM" id="CLU_213705_0_0_4"/>
<dbReference type="Proteomes" id="UP000001812">
    <property type="component" value="Chromosome II"/>
</dbReference>
<accession>A0A0E1W184</accession>
<sequence length="53" mass="6025">MIDDSLTMGGMQPSFPMSREHRKQLRPGEKISMRHAARVRNRAQSRAATTVTQ</sequence>
<dbReference type="AlphaFoldDB" id="A0A0E1W184"/>
<protein>
    <submittedName>
        <fullName evidence="2">Uncharacterized protein</fullName>
    </submittedName>
</protein>
<proteinExistence type="predicted"/>
<feature type="region of interest" description="Disordered" evidence="1">
    <location>
        <begin position="1"/>
        <end position="31"/>
    </location>
</feature>
<evidence type="ECO:0000256" key="1">
    <source>
        <dbReference type="SAM" id="MobiDB-lite"/>
    </source>
</evidence>
<organism evidence="2">
    <name type="scientific">Burkholderia pseudomallei 1710a</name>
    <dbReference type="NCBI Taxonomy" id="320371"/>
    <lineage>
        <taxon>Bacteria</taxon>
        <taxon>Pseudomonadati</taxon>
        <taxon>Pseudomonadota</taxon>
        <taxon>Betaproteobacteria</taxon>
        <taxon>Burkholderiales</taxon>
        <taxon>Burkholderiaceae</taxon>
        <taxon>Burkholderia</taxon>
        <taxon>pseudomallei group</taxon>
    </lineage>
</organism>
<name>A0A0E1W184_BURPE</name>
<evidence type="ECO:0000313" key="2">
    <source>
        <dbReference type="EMBL" id="EET03407.1"/>
    </source>
</evidence>
<dbReference type="EMBL" id="CM000833">
    <property type="protein sequence ID" value="EET03407.1"/>
    <property type="molecule type" value="Genomic_DNA"/>
</dbReference>
<gene>
    <name evidence="2" type="ORF">BURPS1710A_A0584</name>
</gene>